<reference evidence="2" key="1">
    <citation type="submission" date="2025-08" db="UniProtKB">
        <authorList>
            <consortium name="Ensembl"/>
        </authorList>
    </citation>
    <scope>IDENTIFICATION</scope>
</reference>
<evidence type="ECO:0000313" key="3">
    <source>
        <dbReference type="Proteomes" id="UP000694407"/>
    </source>
</evidence>
<dbReference type="GO" id="GO:0060271">
    <property type="term" value="P:cilium assembly"/>
    <property type="evidence" value="ECO:0007669"/>
    <property type="project" value="TreeGrafter"/>
</dbReference>
<name>A0A8C6A1J6_MARMA</name>
<sequence length="302" mass="34315">MAHKRNHRYFSSPLSGTSATSTLPQELPSTTPLTSTAISESPRESKASSPSPQPQLASPEDPLPIAAFYGPLDAKNPLLASFEKEIRELLGFMKKKQVLVTTAEEKHEFHRRCATSLFNIWTKYAPRLPDDYYNEKLLKVGDSLCQMKEYKLALWQCYGRYLQQFCTNFDEDKADARQFKTVFFPKGFGDKTAALTFHALSAKNICNYQLLCDADVNLQNKESVSKCLSILFSLRLIMEVALPQDHLCWIIFNGTIYIYTICRKLMIVGQSSKFGLLWCLLAKTLKGQRHLCQHLTVSVCTY</sequence>
<keyword evidence="3" id="KW-1185">Reference proteome</keyword>
<dbReference type="PANTHER" id="PTHR33487">
    <property type="entry name" value="CILIA- AND FLAGELLA-ASSOCIATED PROTEIN 54"/>
    <property type="match status" value="1"/>
</dbReference>
<feature type="compositionally biased region" description="Low complexity" evidence="1">
    <location>
        <begin position="47"/>
        <end position="59"/>
    </location>
</feature>
<dbReference type="PANTHER" id="PTHR33487:SF1">
    <property type="entry name" value="CILIA- AND FLAGELLA-ASSOCIATED PROTEIN 54"/>
    <property type="match status" value="1"/>
</dbReference>
<organism evidence="2 3">
    <name type="scientific">Marmota marmota marmota</name>
    <name type="common">Alpine marmot</name>
    <dbReference type="NCBI Taxonomy" id="9994"/>
    <lineage>
        <taxon>Eukaryota</taxon>
        <taxon>Metazoa</taxon>
        <taxon>Chordata</taxon>
        <taxon>Craniata</taxon>
        <taxon>Vertebrata</taxon>
        <taxon>Euteleostomi</taxon>
        <taxon>Mammalia</taxon>
        <taxon>Eutheria</taxon>
        <taxon>Euarchontoglires</taxon>
        <taxon>Glires</taxon>
        <taxon>Rodentia</taxon>
        <taxon>Sciuromorpha</taxon>
        <taxon>Sciuridae</taxon>
        <taxon>Xerinae</taxon>
        <taxon>Marmotini</taxon>
        <taxon>Marmota</taxon>
    </lineage>
</organism>
<dbReference type="InterPro" id="IPR027912">
    <property type="entry name" value="CFAP54"/>
</dbReference>
<dbReference type="AlphaFoldDB" id="A0A8C6A1J6"/>
<feature type="region of interest" description="Disordered" evidence="1">
    <location>
        <begin position="1"/>
        <end position="60"/>
    </location>
</feature>
<protein>
    <submittedName>
        <fullName evidence="2">Uncharacterized protein</fullName>
    </submittedName>
</protein>
<dbReference type="GeneTree" id="ENSGT00940000162970"/>
<evidence type="ECO:0000256" key="1">
    <source>
        <dbReference type="SAM" id="MobiDB-lite"/>
    </source>
</evidence>
<dbReference type="Pfam" id="PF14858">
    <property type="entry name" value="CFAP54_N"/>
    <property type="match status" value="1"/>
</dbReference>
<evidence type="ECO:0000313" key="2">
    <source>
        <dbReference type="Ensembl" id="ENSMMMP00000022777.1"/>
    </source>
</evidence>
<dbReference type="Proteomes" id="UP000694407">
    <property type="component" value="Unplaced"/>
</dbReference>
<accession>A0A8C6A1J6</accession>
<proteinExistence type="predicted"/>
<reference evidence="2" key="2">
    <citation type="submission" date="2025-09" db="UniProtKB">
        <authorList>
            <consortium name="Ensembl"/>
        </authorList>
    </citation>
    <scope>IDENTIFICATION</scope>
</reference>
<feature type="compositionally biased region" description="Polar residues" evidence="1">
    <location>
        <begin position="12"/>
        <end position="39"/>
    </location>
</feature>
<dbReference type="Ensembl" id="ENSMMMT00000025812.1">
    <property type="protein sequence ID" value="ENSMMMP00000022777.1"/>
    <property type="gene ID" value="ENSMMMG00000019968.1"/>
</dbReference>